<dbReference type="GO" id="GO:0000976">
    <property type="term" value="F:transcription cis-regulatory region binding"/>
    <property type="evidence" value="ECO:0007669"/>
    <property type="project" value="TreeGrafter"/>
</dbReference>
<dbReference type="PROSITE" id="PS51294">
    <property type="entry name" value="HTH_MYB"/>
    <property type="match status" value="1"/>
</dbReference>
<protein>
    <submittedName>
        <fullName evidence="6">Uncharacterized protein</fullName>
    </submittedName>
</protein>
<evidence type="ECO:0000313" key="6">
    <source>
        <dbReference type="EMBL" id="KAG0139773.1"/>
    </source>
</evidence>
<dbReference type="Proteomes" id="UP000886653">
    <property type="component" value="Unassembled WGS sequence"/>
</dbReference>
<dbReference type="PANTHER" id="PTHR46380:SF2">
    <property type="entry name" value="CYCLIN-D-BINDING MYB-LIKE TRANSCRIPTION FACTOR 1"/>
    <property type="match status" value="1"/>
</dbReference>
<dbReference type="GO" id="GO:0005634">
    <property type="term" value="C:nucleus"/>
    <property type="evidence" value="ECO:0007669"/>
    <property type="project" value="UniProtKB-SubCell"/>
</dbReference>
<dbReference type="OrthoDB" id="2143914at2759"/>
<feature type="domain" description="Myb-like" evidence="4">
    <location>
        <begin position="23"/>
        <end position="73"/>
    </location>
</feature>
<dbReference type="InterPro" id="IPR001005">
    <property type="entry name" value="SANT/Myb"/>
</dbReference>
<comment type="subcellular location">
    <subcellularLocation>
        <location evidence="1">Nucleus</location>
    </subcellularLocation>
</comment>
<accession>A0A9P6N985</accession>
<feature type="domain" description="HTH myb-type" evidence="5">
    <location>
        <begin position="23"/>
        <end position="77"/>
    </location>
</feature>
<reference evidence="6" key="1">
    <citation type="submission" date="2013-11" db="EMBL/GenBank/DDBJ databases">
        <title>Genome sequence of the fusiform rust pathogen reveals effectors for host alternation and coevolution with pine.</title>
        <authorList>
            <consortium name="DOE Joint Genome Institute"/>
            <person name="Smith K."/>
            <person name="Pendleton A."/>
            <person name="Kubisiak T."/>
            <person name="Anderson C."/>
            <person name="Salamov A."/>
            <person name="Aerts A."/>
            <person name="Riley R."/>
            <person name="Clum A."/>
            <person name="Lindquist E."/>
            <person name="Ence D."/>
            <person name="Campbell M."/>
            <person name="Kronenberg Z."/>
            <person name="Feau N."/>
            <person name="Dhillon B."/>
            <person name="Hamelin R."/>
            <person name="Burleigh J."/>
            <person name="Smith J."/>
            <person name="Yandell M."/>
            <person name="Nelson C."/>
            <person name="Grigoriev I."/>
            <person name="Davis J."/>
        </authorList>
    </citation>
    <scope>NUCLEOTIDE SEQUENCE</scope>
    <source>
        <strain evidence="6">G11</strain>
    </source>
</reference>
<evidence type="ECO:0000256" key="1">
    <source>
        <dbReference type="ARBA" id="ARBA00004123"/>
    </source>
</evidence>
<dbReference type="Pfam" id="PF00249">
    <property type="entry name" value="Myb_DNA-binding"/>
    <property type="match status" value="1"/>
</dbReference>
<dbReference type="PROSITE" id="PS50090">
    <property type="entry name" value="MYB_LIKE"/>
    <property type="match status" value="1"/>
</dbReference>
<keyword evidence="7" id="KW-1185">Reference proteome</keyword>
<name>A0A9P6N985_9BASI</name>
<dbReference type="InterPro" id="IPR051651">
    <property type="entry name" value="DMTF1_DNA-bind_reg"/>
</dbReference>
<keyword evidence="3" id="KW-0539">Nucleus</keyword>
<dbReference type="Gene3D" id="1.10.10.60">
    <property type="entry name" value="Homeodomain-like"/>
    <property type="match status" value="1"/>
</dbReference>
<evidence type="ECO:0000256" key="2">
    <source>
        <dbReference type="ARBA" id="ARBA00023125"/>
    </source>
</evidence>
<organism evidence="6 7">
    <name type="scientific">Cronartium quercuum f. sp. fusiforme G11</name>
    <dbReference type="NCBI Taxonomy" id="708437"/>
    <lineage>
        <taxon>Eukaryota</taxon>
        <taxon>Fungi</taxon>
        <taxon>Dikarya</taxon>
        <taxon>Basidiomycota</taxon>
        <taxon>Pucciniomycotina</taxon>
        <taxon>Pucciniomycetes</taxon>
        <taxon>Pucciniales</taxon>
        <taxon>Coleosporiaceae</taxon>
        <taxon>Cronartium</taxon>
    </lineage>
</organism>
<evidence type="ECO:0000259" key="4">
    <source>
        <dbReference type="PROSITE" id="PS50090"/>
    </source>
</evidence>
<dbReference type="CDD" id="cd00167">
    <property type="entry name" value="SANT"/>
    <property type="match status" value="1"/>
</dbReference>
<dbReference type="AlphaFoldDB" id="A0A9P6N985"/>
<comment type="caution">
    <text evidence="6">The sequence shown here is derived from an EMBL/GenBank/DDBJ whole genome shotgun (WGS) entry which is preliminary data.</text>
</comment>
<gene>
    <name evidence="6" type="ORF">CROQUDRAFT_101078</name>
</gene>
<sequence length="240" mass="28256">MKELPKRTHAGIWERLKRTYKLDLTLNEGTWSEDETKRLTSGVKSFGTSWQEVAKFVKTRSPEACRCRFKVINSHKEQNVVTWKSNEQIQLVDLVLDKKKSDPTKKERDFNEVSKSMNGKHSAKECKEKWNEFSARIVKEKLVIWKYNDALTLLEQLKKHDMNSEIGFKWKNLLHPNWDNWTPRFLRQRWLQIKREYIHSQSGTSKRDGIVKRKAQLAAKAAQLSGLSLYFPSIGFQIAF</sequence>
<keyword evidence="2" id="KW-0238">DNA-binding</keyword>
<dbReference type="SMART" id="SM00717">
    <property type="entry name" value="SANT"/>
    <property type="match status" value="2"/>
</dbReference>
<evidence type="ECO:0000256" key="3">
    <source>
        <dbReference type="ARBA" id="ARBA00023242"/>
    </source>
</evidence>
<dbReference type="InterPro" id="IPR009057">
    <property type="entry name" value="Homeodomain-like_sf"/>
</dbReference>
<dbReference type="InterPro" id="IPR017930">
    <property type="entry name" value="Myb_dom"/>
</dbReference>
<proteinExistence type="predicted"/>
<dbReference type="PANTHER" id="PTHR46380">
    <property type="entry name" value="CYCLIN-D-BINDING MYB-LIKE TRANSCRIPTION FACTOR 1"/>
    <property type="match status" value="1"/>
</dbReference>
<dbReference type="SUPFAM" id="SSF46689">
    <property type="entry name" value="Homeodomain-like"/>
    <property type="match status" value="1"/>
</dbReference>
<evidence type="ECO:0000259" key="5">
    <source>
        <dbReference type="PROSITE" id="PS51294"/>
    </source>
</evidence>
<dbReference type="EMBL" id="MU167525">
    <property type="protein sequence ID" value="KAG0139773.1"/>
    <property type="molecule type" value="Genomic_DNA"/>
</dbReference>
<dbReference type="GO" id="GO:0003700">
    <property type="term" value="F:DNA-binding transcription factor activity"/>
    <property type="evidence" value="ECO:0007669"/>
    <property type="project" value="TreeGrafter"/>
</dbReference>
<evidence type="ECO:0000313" key="7">
    <source>
        <dbReference type="Proteomes" id="UP000886653"/>
    </source>
</evidence>